<comment type="caution">
    <text evidence="2">The sequence shown here is derived from an EMBL/GenBank/DDBJ whole genome shotgun (WGS) entry which is preliminary data.</text>
</comment>
<feature type="region of interest" description="Disordered" evidence="1">
    <location>
        <begin position="203"/>
        <end position="231"/>
    </location>
</feature>
<keyword evidence="3" id="KW-1185">Reference proteome</keyword>
<sequence length="313" mass="33798">MAVTPRETAPRLPRPGGRVTQRVACAGGGGVRRSCHCRDPTGDAAVPKPASGRPPRGHLALPGRPGQPHRGACPDDGIGRGRTPARRAGRFGARRAAPRSRNARPAPERERLDLVDEFVPVPELRPARSAERVCQLHSLVAIHGNDVVGLDRPTPRVEAPDAVPPFWGSLLLTAGPGGRGRIDIIHHSKPSEFQRGVGRMPLKRPHRDIASPHGTPTHDLSPDGQHTSYVVSDPVRPYMGAYQANSILWFTPDGQHAGAPAGLEASRRTRQTPHARPIPTDQHRARATEPGREPVPRRNGDVNRPASSFRPGR</sequence>
<evidence type="ECO:0000313" key="2">
    <source>
        <dbReference type="EMBL" id="MET3865141.1"/>
    </source>
</evidence>
<accession>A0ABV2NF98</accession>
<feature type="region of interest" description="Disordered" evidence="1">
    <location>
        <begin position="257"/>
        <end position="313"/>
    </location>
</feature>
<dbReference type="EMBL" id="JBEPNW010000002">
    <property type="protein sequence ID" value="MET3865141.1"/>
    <property type="molecule type" value="Genomic_DNA"/>
</dbReference>
<proteinExistence type="predicted"/>
<name>A0ABV2NF98_9HYPH</name>
<feature type="region of interest" description="Disordered" evidence="1">
    <location>
        <begin position="1"/>
        <end position="108"/>
    </location>
</feature>
<feature type="compositionally biased region" description="Basic residues" evidence="1">
    <location>
        <begin position="83"/>
        <end position="102"/>
    </location>
</feature>
<dbReference type="Proteomes" id="UP001549119">
    <property type="component" value="Unassembled WGS sequence"/>
</dbReference>
<reference evidence="2 3" key="1">
    <citation type="submission" date="2024-06" db="EMBL/GenBank/DDBJ databases">
        <title>Genomics of switchgrass bacterial isolates.</title>
        <authorList>
            <person name="Shade A."/>
        </authorList>
    </citation>
    <scope>NUCLEOTIDE SEQUENCE [LARGE SCALE GENOMIC DNA]</scope>
    <source>
        <strain evidence="2 3">PvP084</strain>
    </source>
</reference>
<organism evidence="2 3">
    <name type="scientific">Methylobacterium radiotolerans</name>
    <dbReference type="NCBI Taxonomy" id="31998"/>
    <lineage>
        <taxon>Bacteria</taxon>
        <taxon>Pseudomonadati</taxon>
        <taxon>Pseudomonadota</taxon>
        <taxon>Alphaproteobacteria</taxon>
        <taxon>Hyphomicrobiales</taxon>
        <taxon>Methylobacteriaceae</taxon>
        <taxon>Methylobacterium</taxon>
    </lineage>
</organism>
<protein>
    <submittedName>
        <fullName evidence="2">Uncharacterized protein</fullName>
    </submittedName>
</protein>
<evidence type="ECO:0000256" key="1">
    <source>
        <dbReference type="SAM" id="MobiDB-lite"/>
    </source>
</evidence>
<feature type="compositionally biased region" description="Basic and acidic residues" evidence="1">
    <location>
        <begin position="281"/>
        <end position="301"/>
    </location>
</feature>
<evidence type="ECO:0000313" key="3">
    <source>
        <dbReference type="Proteomes" id="UP001549119"/>
    </source>
</evidence>
<gene>
    <name evidence="2" type="ORF">ABIC20_002450</name>
</gene>